<comment type="subcellular location">
    <subcellularLocation>
        <location evidence="1">Membrane</location>
        <topology evidence="1">Multi-pass membrane protein</topology>
    </subcellularLocation>
</comment>
<feature type="transmembrane region" description="Helical" evidence="10">
    <location>
        <begin position="388"/>
        <end position="406"/>
    </location>
</feature>
<dbReference type="PROSITE" id="PS50853">
    <property type="entry name" value="FN3"/>
    <property type="match status" value="1"/>
</dbReference>
<dbReference type="InterPro" id="IPR003280">
    <property type="entry name" value="2pore_dom_K_chnl"/>
</dbReference>
<feature type="region of interest" description="Disordered" evidence="9">
    <location>
        <begin position="124"/>
        <end position="184"/>
    </location>
</feature>
<dbReference type="Proteomes" id="UP000614601">
    <property type="component" value="Unassembled WGS sequence"/>
</dbReference>
<dbReference type="InterPro" id="IPR013783">
    <property type="entry name" value="Ig-like_fold"/>
</dbReference>
<dbReference type="GO" id="GO:0022841">
    <property type="term" value="F:potassium ion leak channel activity"/>
    <property type="evidence" value="ECO:0007669"/>
    <property type="project" value="TreeGrafter"/>
</dbReference>
<accession>A0A811LDF5</accession>
<feature type="transmembrane region" description="Helical" evidence="10">
    <location>
        <begin position="547"/>
        <end position="563"/>
    </location>
</feature>
<dbReference type="CDD" id="cd00063">
    <property type="entry name" value="FN3"/>
    <property type="match status" value="1"/>
</dbReference>
<dbReference type="InterPro" id="IPR036116">
    <property type="entry name" value="FN3_sf"/>
</dbReference>
<dbReference type="PRINTS" id="PR01333">
    <property type="entry name" value="2POREKCHANEL"/>
</dbReference>
<evidence type="ECO:0000256" key="1">
    <source>
        <dbReference type="ARBA" id="ARBA00004141"/>
    </source>
</evidence>
<dbReference type="Gene3D" id="2.60.40.10">
    <property type="entry name" value="Immunoglobulins"/>
    <property type="match status" value="1"/>
</dbReference>
<reference evidence="12" key="1">
    <citation type="submission" date="2020-09" db="EMBL/GenBank/DDBJ databases">
        <authorList>
            <person name="Kikuchi T."/>
        </authorList>
    </citation>
    <scope>NUCLEOTIDE SEQUENCE</scope>
    <source>
        <strain evidence="12">SH1</strain>
    </source>
</reference>
<keyword evidence="5 8" id="KW-0406">Ion transport</keyword>
<dbReference type="InterPro" id="IPR013099">
    <property type="entry name" value="K_chnl_dom"/>
</dbReference>
<dbReference type="InterPro" id="IPR003961">
    <property type="entry name" value="FN3_dom"/>
</dbReference>
<feature type="compositionally biased region" description="Polar residues" evidence="9">
    <location>
        <begin position="155"/>
        <end position="169"/>
    </location>
</feature>
<dbReference type="Proteomes" id="UP000783686">
    <property type="component" value="Unassembled WGS sequence"/>
</dbReference>
<evidence type="ECO:0000256" key="4">
    <source>
        <dbReference type="ARBA" id="ARBA00022989"/>
    </source>
</evidence>
<dbReference type="OrthoDB" id="8923679at2759"/>
<protein>
    <recommendedName>
        <fullName evidence="11">Fibronectin type-III domain-containing protein</fullName>
    </recommendedName>
</protein>
<evidence type="ECO:0000256" key="2">
    <source>
        <dbReference type="ARBA" id="ARBA00022448"/>
    </source>
</evidence>
<dbReference type="SMART" id="SM00060">
    <property type="entry name" value="FN3"/>
    <property type="match status" value="1"/>
</dbReference>
<feature type="compositionally biased region" description="Polar residues" evidence="9">
    <location>
        <begin position="124"/>
        <end position="133"/>
    </location>
</feature>
<comment type="caution">
    <text evidence="12">The sequence shown here is derived from an EMBL/GenBank/DDBJ whole genome shotgun (WGS) entry which is preliminary data.</text>
</comment>
<feature type="domain" description="Fibronectin type-III" evidence="11">
    <location>
        <begin position="689"/>
        <end position="787"/>
    </location>
</feature>
<proteinExistence type="inferred from homology"/>
<evidence type="ECO:0000256" key="5">
    <source>
        <dbReference type="ARBA" id="ARBA00023065"/>
    </source>
</evidence>
<keyword evidence="4 10" id="KW-1133">Transmembrane helix</keyword>
<evidence type="ECO:0000313" key="13">
    <source>
        <dbReference type="Proteomes" id="UP000614601"/>
    </source>
</evidence>
<keyword evidence="13" id="KW-1185">Reference proteome</keyword>
<name>A0A811LDF5_9BILA</name>
<dbReference type="GO" id="GO:0030322">
    <property type="term" value="P:stabilization of membrane potential"/>
    <property type="evidence" value="ECO:0007669"/>
    <property type="project" value="TreeGrafter"/>
</dbReference>
<dbReference type="EMBL" id="CAJFDH010000005">
    <property type="protein sequence ID" value="CAD5226189.1"/>
    <property type="molecule type" value="Genomic_DNA"/>
</dbReference>
<evidence type="ECO:0000256" key="6">
    <source>
        <dbReference type="ARBA" id="ARBA00023136"/>
    </source>
</evidence>
<dbReference type="Pfam" id="PF07885">
    <property type="entry name" value="Ion_trans_2"/>
    <property type="match status" value="2"/>
</dbReference>
<keyword evidence="7 8" id="KW-0407">Ion channel</keyword>
<dbReference type="PANTHER" id="PTHR11003:SF73">
    <property type="entry name" value="FIBRONECTIN TYPE-III DOMAIN-CONTAINING PROTEIN"/>
    <property type="match status" value="1"/>
</dbReference>
<evidence type="ECO:0000256" key="3">
    <source>
        <dbReference type="ARBA" id="ARBA00022692"/>
    </source>
</evidence>
<dbReference type="Pfam" id="PF00041">
    <property type="entry name" value="fn3"/>
    <property type="match status" value="1"/>
</dbReference>
<dbReference type="Gene3D" id="1.10.287.70">
    <property type="match status" value="1"/>
</dbReference>
<keyword evidence="6 10" id="KW-0472">Membrane</keyword>
<dbReference type="SUPFAM" id="SSF49265">
    <property type="entry name" value="Fibronectin type III"/>
    <property type="match status" value="1"/>
</dbReference>
<dbReference type="GO" id="GO:0005886">
    <property type="term" value="C:plasma membrane"/>
    <property type="evidence" value="ECO:0007669"/>
    <property type="project" value="TreeGrafter"/>
</dbReference>
<keyword evidence="2 8" id="KW-0813">Transport</keyword>
<dbReference type="SUPFAM" id="SSF81324">
    <property type="entry name" value="Voltage-gated potassium channels"/>
    <property type="match status" value="2"/>
</dbReference>
<keyword evidence="3 8" id="KW-0812">Transmembrane</keyword>
<dbReference type="AlphaFoldDB" id="A0A811LDF5"/>
<comment type="similarity">
    <text evidence="8">Belongs to the two pore domain potassium channel (TC 1.A.1.8) family.</text>
</comment>
<dbReference type="GO" id="GO:0015271">
    <property type="term" value="F:outward rectifier potassium channel activity"/>
    <property type="evidence" value="ECO:0007669"/>
    <property type="project" value="TreeGrafter"/>
</dbReference>
<dbReference type="PANTHER" id="PTHR11003">
    <property type="entry name" value="POTASSIUM CHANNEL, SUBFAMILY K"/>
    <property type="match status" value="1"/>
</dbReference>
<feature type="transmembrane region" description="Helical" evidence="10">
    <location>
        <begin position="515"/>
        <end position="535"/>
    </location>
</feature>
<gene>
    <name evidence="12" type="ORF">BOKJ2_LOCUS11953</name>
</gene>
<evidence type="ECO:0000256" key="7">
    <source>
        <dbReference type="ARBA" id="ARBA00023303"/>
    </source>
</evidence>
<feature type="transmembrane region" description="Helical" evidence="10">
    <location>
        <begin position="570"/>
        <end position="596"/>
    </location>
</feature>
<evidence type="ECO:0000259" key="11">
    <source>
        <dbReference type="PROSITE" id="PS50853"/>
    </source>
</evidence>
<organism evidence="12 13">
    <name type="scientific">Bursaphelenchus okinawaensis</name>
    <dbReference type="NCBI Taxonomy" id="465554"/>
    <lineage>
        <taxon>Eukaryota</taxon>
        <taxon>Metazoa</taxon>
        <taxon>Ecdysozoa</taxon>
        <taxon>Nematoda</taxon>
        <taxon>Chromadorea</taxon>
        <taxon>Rhabditida</taxon>
        <taxon>Tylenchina</taxon>
        <taxon>Tylenchomorpha</taxon>
        <taxon>Aphelenchoidea</taxon>
        <taxon>Aphelenchoididae</taxon>
        <taxon>Bursaphelenchus</taxon>
    </lineage>
</organism>
<dbReference type="EMBL" id="CAJFCW020000005">
    <property type="protein sequence ID" value="CAG9121888.1"/>
    <property type="molecule type" value="Genomic_DNA"/>
</dbReference>
<evidence type="ECO:0000256" key="10">
    <source>
        <dbReference type="SAM" id="Phobius"/>
    </source>
</evidence>
<feature type="compositionally biased region" description="Basic residues" evidence="9">
    <location>
        <begin position="172"/>
        <end position="184"/>
    </location>
</feature>
<sequence>MERGFGSDEIFGSDAPLGLSHRRNEIDFPGVRPDPHRIPSSDFFLLESSGKCDNSRNLAQNCRSDQSTGRSGVAEGFGEVWERRSNCLRSCDGNSQFEFFGRYNDNFEYCPLINQRQQLVTGNKNSTSNFFTKNNRHNKPNKPSKPKRQAPVQELNCQRLNSNLSQRQNYRPPKRKNRKSGRKYRVLQPAFFNRPDNWHRKGNSAQRLGRSLPIRVSRSRPFQTMLLPWSSTAEKLASGRQTPATLSPHVTAATTPNGLYQFTDITPGQFGLTKQLVLRITLPHISLLLVSIGYALAGCWILTAINYNADSVEAMDLITDTKEEFLLNIKSGLNQNSYDSFNKDMDKSFTSFASKMYNVYSRFPRSTAILETARIDNSTIIKGPLTNVTWNLFFVTTTLTSIGYGANAPDSLVGRLFCIIYILFGIPLYLITLADLAKFCTEGMNRSYTEYLKVKHSVQTKFSRWRRRRENKDMPSKGSDESESFDIERVIIAGGEDEVAEFLWTHLENTQFVEIPFVLIYIILLSYITAASYLIAHLENWSTQKGFYFVMMSVLTIGFGDVVPSKDRHVLLILFIIILGLIITTTCIDIVGAYYIDQLHFFGRRIDVEDPLLWLKIVQQKRINAMKREAMRKLFETVAALNRLHFDPASFHKQISTDDPELAITKLTEITGEPSTHFRNSIFPEPPPAPTNLKVSNPTAESILLRWDAPVMVEEAKRYWYTLSYKTRTPQRRPNATVIDFVNQTYYEITDLKSFTLYEFSVATTTRYGSSKAVKCQEYTEPCTVPQSLKLDAIGAEKATISWRAPRKNKSQEFKIYPKKPVFPSKTTKSYINHDG</sequence>
<feature type="transmembrane region" description="Helical" evidence="10">
    <location>
        <begin position="285"/>
        <end position="305"/>
    </location>
</feature>
<evidence type="ECO:0000313" key="12">
    <source>
        <dbReference type="EMBL" id="CAD5226189.1"/>
    </source>
</evidence>
<feature type="transmembrane region" description="Helical" evidence="10">
    <location>
        <begin position="412"/>
        <end position="437"/>
    </location>
</feature>
<evidence type="ECO:0000256" key="8">
    <source>
        <dbReference type="RuleBase" id="RU003857"/>
    </source>
</evidence>
<feature type="compositionally biased region" description="Basic residues" evidence="9">
    <location>
        <begin position="134"/>
        <end position="148"/>
    </location>
</feature>
<evidence type="ECO:0000256" key="9">
    <source>
        <dbReference type="SAM" id="MobiDB-lite"/>
    </source>
</evidence>